<gene>
    <name evidence="2" type="ORF">OS493_005143</name>
</gene>
<keyword evidence="3" id="KW-1185">Reference proteome</keyword>
<proteinExistence type="predicted"/>
<evidence type="ECO:0000313" key="2">
    <source>
        <dbReference type="EMBL" id="KAJ7374793.1"/>
    </source>
</evidence>
<dbReference type="Proteomes" id="UP001163046">
    <property type="component" value="Unassembled WGS sequence"/>
</dbReference>
<dbReference type="OrthoDB" id="5983862at2759"/>
<name>A0A9W9Z3Q3_9CNID</name>
<comment type="caution">
    <text evidence="2">The sequence shown here is derived from an EMBL/GenBank/DDBJ whole genome shotgun (WGS) entry which is preliminary data.</text>
</comment>
<evidence type="ECO:0000256" key="1">
    <source>
        <dbReference type="SAM" id="MobiDB-lite"/>
    </source>
</evidence>
<accession>A0A9W9Z3Q3</accession>
<feature type="compositionally biased region" description="Basic and acidic residues" evidence="1">
    <location>
        <begin position="105"/>
        <end position="114"/>
    </location>
</feature>
<protein>
    <submittedName>
        <fullName evidence="2">Uncharacterized protein</fullName>
    </submittedName>
</protein>
<dbReference type="EMBL" id="MU826827">
    <property type="protein sequence ID" value="KAJ7374793.1"/>
    <property type="molecule type" value="Genomic_DNA"/>
</dbReference>
<sequence>MTRLLERRVPQKPVRYQAIPRFVVQCVKLQPRSFPNNLPTGPHRPPSEMSRPPALGLGCIRGLKEKRKQDLSSEESSRVLPPINDQNKQKKELLFPKEAVSDGPSVREEELVPLPSHEKNADLVRYRAVRDEPEPEIWQKVACDWDQFQTRPNQFHQYESDSLFPAIPTSTVR</sequence>
<organism evidence="2 3">
    <name type="scientific">Desmophyllum pertusum</name>
    <dbReference type="NCBI Taxonomy" id="174260"/>
    <lineage>
        <taxon>Eukaryota</taxon>
        <taxon>Metazoa</taxon>
        <taxon>Cnidaria</taxon>
        <taxon>Anthozoa</taxon>
        <taxon>Hexacorallia</taxon>
        <taxon>Scleractinia</taxon>
        <taxon>Caryophylliina</taxon>
        <taxon>Caryophylliidae</taxon>
        <taxon>Desmophyllum</taxon>
    </lineage>
</organism>
<feature type="region of interest" description="Disordered" evidence="1">
    <location>
        <begin position="33"/>
        <end position="114"/>
    </location>
</feature>
<reference evidence="2" key="1">
    <citation type="submission" date="2023-01" db="EMBL/GenBank/DDBJ databases">
        <title>Genome assembly of the deep-sea coral Lophelia pertusa.</title>
        <authorList>
            <person name="Herrera S."/>
            <person name="Cordes E."/>
        </authorList>
    </citation>
    <scope>NUCLEOTIDE SEQUENCE</scope>
    <source>
        <strain evidence="2">USNM1676648</strain>
        <tissue evidence="2">Polyp</tissue>
    </source>
</reference>
<evidence type="ECO:0000313" key="3">
    <source>
        <dbReference type="Proteomes" id="UP001163046"/>
    </source>
</evidence>
<feature type="compositionally biased region" description="Basic and acidic residues" evidence="1">
    <location>
        <begin position="67"/>
        <end position="77"/>
    </location>
</feature>
<dbReference type="AlphaFoldDB" id="A0A9W9Z3Q3"/>